<evidence type="ECO:0000313" key="1">
    <source>
        <dbReference type="Proteomes" id="UP000035680"/>
    </source>
</evidence>
<reference evidence="2" key="2">
    <citation type="submission" date="2015-08" db="UniProtKB">
        <authorList>
            <consortium name="WormBaseParasite"/>
        </authorList>
    </citation>
    <scope>IDENTIFICATION</scope>
</reference>
<keyword evidence="1" id="KW-1185">Reference proteome</keyword>
<dbReference type="AlphaFoldDB" id="A0A0K0EV25"/>
<proteinExistence type="predicted"/>
<organism evidence="1 2">
    <name type="scientific">Strongyloides venezuelensis</name>
    <name type="common">Threadworm</name>
    <dbReference type="NCBI Taxonomy" id="75913"/>
    <lineage>
        <taxon>Eukaryota</taxon>
        <taxon>Metazoa</taxon>
        <taxon>Ecdysozoa</taxon>
        <taxon>Nematoda</taxon>
        <taxon>Chromadorea</taxon>
        <taxon>Rhabditida</taxon>
        <taxon>Tylenchina</taxon>
        <taxon>Panagrolaimomorpha</taxon>
        <taxon>Strongyloidoidea</taxon>
        <taxon>Strongyloididae</taxon>
        <taxon>Strongyloides</taxon>
    </lineage>
</organism>
<accession>A0A0K0EV25</accession>
<protein>
    <submittedName>
        <fullName evidence="2">DUF218 domain-containing protein</fullName>
    </submittedName>
</protein>
<sequence>MYPGGYIIASSYHLSRVSYLMKRHVGTCVLDQMFKKQTHLFNNNPFIYGECSYKIYYIITYFSYYYCIQENCFEKFILNIYKKIAWKIYILGTNYYWITKKLVKKKKTFIINYN</sequence>
<name>A0A0K0EV25_STRVS</name>
<reference evidence="1" key="1">
    <citation type="submission" date="2014-07" db="EMBL/GenBank/DDBJ databases">
        <authorList>
            <person name="Martin A.A"/>
            <person name="De Silva N."/>
        </authorList>
    </citation>
    <scope>NUCLEOTIDE SEQUENCE</scope>
</reference>
<dbReference type="WBParaSite" id="SVE_0037400.3">
    <property type="protein sequence ID" value="SVE_0037400.3"/>
    <property type="gene ID" value="SVE_0037400"/>
</dbReference>
<dbReference type="Proteomes" id="UP000035680">
    <property type="component" value="Unassembled WGS sequence"/>
</dbReference>
<evidence type="ECO:0000313" key="2">
    <source>
        <dbReference type="WBParaSite" id="SVE_0037400.3"/>
    </source>
</evidence>